<dbReference type="SUPFAM" id="SSF54909">
    <property type="entry name" value="Dimeric alpha+beta barrel"/>
    <property type="match status" value="1"/>
</dbReference>
<dbReference type="PROSITE" id="PS51502">
    <property type="entry name" value="S_R_A_B_BARREL"/>
    <property type="match status" value="1"/>
</dbReference>
<dbReference type="OrthoDB" id="9816070at2"/>
<dbReference type="InterPro" id="IPR011008">
    <property type="entry name" value="Dimeric_a/b-barrel"/>
</dbReference>
<comment type="subunit">
    <text evidence="1">Homodimer.</text>
</comment>
<protein>
    <recommendedName>
        <fullName evidence="2">Stress-response A/B barrel domain-containing protein</fullName>
    </recommendedName>
</protein>
<dbReference type="PANTHER" id="PTHR33178:SF10">
    <property type="entry name" value="STRESS-RESPONSE A_B BARREL DOMAIN-CONTAINING PROTEIN"/>
    <property type="match status" value="1"/>
</dbReference>
<dbReference type="Gene3D" id="3.30.70.100">
    <property type="match status" value="1"/>
</dbReference>
<proteinExistence type="predicted"/>
<accession>A0A081CYR3</accession>
<evidence type="ECO:0000313" key="3">
    <source>
        <dbReference type="EMBL" id="GAK71809.1"/>
    </source>
</evidence>
<name>A0A081CYR3_9HYPH</name>
<comment type="caution">
    <text evidence="3">The sequence shown here is derived from an EMBL/GenBank/DDBJ whole genome shotgun (WGS) entry which is preliminary data.</text>
</comment>
<reference evidence="3 4" key="1">
    <citation type="submission" date="2014-08" db="EMBL/GenBank/DDBJ databases">
        <title>Whole genome shotgun sequence of Rhizobium rubi NBRC 13261.</title>
        <authorList>
            <person name="Katano-Makiyama Y."/>
            <person name="Hosoyama A."/>
            <person name="Hashimoto M."/>
            <person name="Hosoyama Y."/>
            <person name="Noguchi M."/>
            <person name="Tsuchikane K."/>
            <person name="Uohara A."/>
            <person name="Ohji S."/>
            <person name="Ichikawa N."/>
            <person name="Kimura A."/>
            <person name="Yamazoe A."/>
            <person name="Fujita N."/>
        </authorList>
    </citation>
    <scope>NUCLEOTIDE SEQUENCE [LARGE SCALE GENOMIC DNA]</scope>
    <source>
        <strain evidence="3 4">NBRC 13261</strain>
    </source>
</reference>
<organism evidence="3 4">
    <name type="scientific">Agrobacterium rubi TR3 = NBRC 13261</name>
    <dbReference type="NCBI Taxonomy" id="1368415"/>
    <lineage>
        <taxon>Bacteria</taxon>
        <taxon>Pseudomonadati</taxon>
        <taxon>Pseudomonadota</taxon>
        <taxon>Alphaproteobacteria</taxon>
        <taxon>Hyphomicrobiales</taxon>
        <taxon>Rhizobiaceae</taxon>
        <taxon>Rhizobium/Agrobacterium group</taxon>
        <taxon>Agrobacterium</taxon>
    </lineage>
</organism>
<dbReference type="eggNOG" id="COG2755">
    <property type="taxonomic scope" value="Bacteria"/>
</dbReference>
<dbReference type="RefSeq" id="WP_045231336.1">
    <property type="nucleotide sequence ID" value="NZ_BBJU01000020.1"/>
</dbReference>
<evidence type="ECO:0000259" key="2">
    <source>
        <dbReference type="PROSITE" id="PS51502"/>
    </source>
</evidence>
<dbReference type="EMBL" id="BBJU01000020">
    <property type="protein sequence ID" value="GAK71809.1"/>
    <property type="molecule type" value="Genomic_DNA"/>
</dbReference>
<sequence length="102" mass="10920">MIMHCVFIRFKSATTSGEKQGIFDAITELKNVIPGILDVKCGQNVSSEGLNGGFMDGFVVTLDSIEARDEYLAHPQHMDVGERLMGLVDGGAAGLLVFDMAA</sequence>
<evidence type="ECO:0000313" key="4">
    <source>
        <dbReference type="Proteomes" id="UP000028701"/>
    </source>
</evidence>
<dbReference type="Proteomes" id="UP000028701">
    <property type="component" value="Unassembled WGS sequence"/>
</dbReference>
<dbReference type="InterPro" id="IPR013097">
    <property type="entry name" value="Dabb"/>
</dbReference>
<feature type="domain" description="Stress-response A/B barrel" evidence="2">
    <location>
        <begin position="2"/>
        <end position="100"/>
    </location>
</feature>
<dbReference type="SMART" id="SM00886">
    <property type="entry name" value="Dabb"/>
    <property type="match status" value="1"/>
</dbReference>
<gene>
    <name evidence="3" type="ORF">RRU01S_20_00700</name>
</gene>
<dbReference type="PANTHER" id="PTHR33178">
    <property type="match status" value="1"/>
</dbReference>
<dbReference type="AlphaFoldDB" id="A0A081CYR3"/>
<dbReference type="Pfam" id="PF07876">
    <property type="entry name" value="Dabb"/>
    <property type="match status" value="1"/>
</dbReference>
<evidence type="ECO:0000256" key="1">
    <source>
        <dbReference type="ARBA" id="ARBA00011738"/>
    </source>
</evidence>
<dbReference type="InterPro" id="IPR044662">
    <property type="entry name" value="HS1/DABB1-like"/>
</dbReference>